<dbReference type="GO" id="GO:0005634">
    <property type="term" value="C:nucleus"/>
    <property type="evidence" value="ECO:0007669"/>
    <property type="project" value="UniProtKB-SubCell"/>
</dbReference>
<organism evidence="7 8">
    <name type="scientific">Alternaria tenuissima</name>
    <dbReference type="NCBI Taxonomy" id="119927"/>
    <lineage>
        <taxon>Eukaryota</taxon>
        <taxon>Fungi</taxon>
        <taxon>Dikarya</taxon>
        <taxon>Ascomycota</taxon>
        <taxon>Pezizomycotina</taxon>
        <taxon>Dothideomycetes</taxon>
        <taxon>Pleosporomycetidae</taxon>
        <taxon>Pleosporales</taxon>
        <taxon>Pleosporineae</taxon>
        <taxon>Pleosporaceae</taxon>
        <taxon>Alternaria</taxon>
        <taxon>Alternaria sect. Alternaria</taxon>
        <taxon>Alternaria alternata complex</taxon>
    </lineage>
</organism>
<dbReference type="Pfam" id="PF05225">
    <property type="entry name" value="HTH_psq"/>
    <property type="match status" value="1"/>
</dbReference>
<keyword evidence="4" id="KW-0175">Coiled coil</keyword>
<dbReference type="Proteomes" id="UP000292340">
    <property type="component" value="Unassembled WGS sequence"/>
</dbReference>
<feature type="region of interest" description="Disordered" evidence="5">
    <location>
        <begin position="513"/>
        <end position="544"/>
    </location>
</feature>
<evidence type="ECO:0000313" key="7">
    <source>
        <dbReference type="EMBL" id="RYN19429.1"/>
    </source>
</evidence>
<dbReference type="SMART" id="SM00674">
    <property type="entry name" value="CENPB"/>
    <property type="match status" value="1"/>
</dbReference>
<feature type="compositionally biased region" description="Basic residues" evidence="5">
    <location>
        <begin position="533"/>
        <end position="544"/>
    </location>
</feature>
<dbReference type="InterPro" id="IPR007889">
    <property type="entry name" value="HTH_Psq"/>
</dbReference>
<keyword evidence="2" id="KW-0238">DNA-binding</keyword>
<dbReference type="InterPro" id="IPR006600">
    <property type="entry name" value="HTH_CenpB_DNA-bd_dom"/>
</dbReference>
<comment type="subcellular location">
    <subcellularLocation>
        <location evidence="1">Nucleus</location>
    </subcellularLocation>
</comment>
<evidence type="ECO:0000256" key="2">
    <source>
        <dbReference type="ARBA" id="ARBA00023125"/>
    </source>
</evidence>
<evidence type="ECO:0000259" key="6">
    <source>
        <dbReference type="PROSITE" id="PS51253"/>
    </source>
</evidence>
<dbReference type="EMBL" id="PDXB01000043">
    <property type="protein sequence ID" value="RYN19429.1"/>
    <property type="molecule type" value="Genomic_DNA"/>
</dbReference>
<dbReference type="PANTHER" id="PTHR19303:SF62">
    <property type="entry name" value="HTH CENPB-TYPE DOMAIN-CONTAINING PROTEIN-RELATED"/>
    <property type="match status" value="1"/>
</dbReference>
<dbReference type="PANTHER" id="PTHR19303">
    <property type="entry name" value="TRANSPOSON"/>
    <property type="match status" value="1"/>
</dbReference>
<reference evidence="7" key="1">
    <citation type="submission" date="2017-10" db="EMBL/GenBank/DDBJ databases">
        <authorList>
            <person name="Armitage A.D."/>
            <person name="Barbara D.J."/>
            <person name="Woodhall J.W."/>
            <person name="Sreenivasaprasad S."/>
            <person name="Lane C.R."/>
            <person name="Clarkson J.P."/>
            <person name="Harrison R.J."/>
        </authorList>
    </citation>
    <scope>NUCLEOTIDE SEQUENCE</scope>
    <source>
        <strain evidence="7">FERA 1164</strain>
    </source>
</reference>
<evidence type="ECO:0000256" key="5">
    <source>
        <dbReference type="SAM" id="MobiDB-lite"/>
    </source>
</evidence>
<proteinExistence type="predicted"/>
<dbReference type="GO" id="GO:0003677">
    <property type="term" value="F:DNA binding"/>
    <property type="evidence" value="ECO:0007669"/>
    <property type="project" value="UniProtKB-KW"/>
</dbReference>
<protein>
    <recommendedName>
        <fullName evidence="6">HTH CENPB-type domain-containing protein</fullName>
    </recommendedName>
</protein>
<accession>A0AB37W325</accession>
<dbReference type="InterPro" id="IPR004875">
    <property type="entry name" value="DDE_SF_endonuclease_dom"/>
</dbReference>
<dbReference type="InterPro" id="IPR050863">
    <property type="entry name" value="CenT-Element_Derived"/>
</dbReference>
<dbReference type="Pfam" id="PF03221">
    <property type="entry name" value="HTH_Tnp_Tc5"/>
    <property type="match status" value="1"/>
</dbReference>
<evidence type="ECO:0000256" key="1">
    <source>
        <dbReference type="ARBA" id="ARBA00004123"/>
    </source>
</evidence>
<sequence>MPRQQRPIQTSREGRISLAIAAYRNNPKQSVRALAKAYDVPQSTLYTRIHGTPPRSEQRSINRKLSPTEEQSLVQWVLDLDRRGFPPYIIDVRRMADVLLAARGQDPPPQPVGKKWVSRFIQSQSELQTKWTRRLNSQRASHEDPTIIAAWFKLVEETQQTYGVLNQDFYNFDETGFAMGVAATSKVVTSSNRVSRAVMIQPGNREWVTVIECVNASGWSLPPFVILSSKAHQSSWYRDLPLDWTVGVSDNGWTTDELGFEWVKHFDQHTAARTAGVYRLLIVDGHSSHATPEFDRYCADNKIITLCMPPHTSHLLQPLDVSCYSPLKRAYGREVEELARHGVYHVDKIDFLTAYTRIRPTIFTQQNIQAGFRATGLIPYCPDRVLSSLNIHTPSPPQTAIEDNVAEQVATQTETPHTVAELQQKVRYLQERLRRQPESPTSVAIRQLAKSAQLAMQSAAILVEENKKLREENQRQRYKKSQQRQYIASGGVLQVQQAQQLAAEAERVVIGTNQSQAGERRQRAPPTCTKCHTQGHTRTSCRAR</sequence>
<dbReference type="AlphaFoldDB" id="A0AB37W325"/>
<keyword evidence="3" id="KW-0539">Nucleus</keyword>
<feature type="coiled-coil region" evidence="4">
    <location>
        <begin position="452"/>
        <end position="479"/>
    </location>
</feature>
<comment type="caution">
    <text evidence="7">The sequence shown here is derived from an EMBL/GenBank/DDBJ whole genome shotgun (WGS) entry which is preliminary data.</text>
</comment>
<feature type="domain" description="HTH CENPB-type" evidence="6">
    <location>
        <begin position="57"/>
        <end position="130"/>
    </location>
</feature>
<evidence type="ECO:0000256" key="4">
    <source>
        <dbReference type="SAM" id="Coils"/>
    </source>
</evidence>
<evidence type="ECO:0000313" key="8">
    <source>
        <dbReference type="Proteomes" id="UP000292340"/>
    </source>
</evidence>
<dbReference type="PROSITE" id="PS51253">
    <property type="entry name" value="HTH_CENPB"/>
    <property type="match status" value="1"/>
</dbReference>
<evidence type="ECO:0000256" key="3">
    <source>
        <dbReference type="ARBA" id="ARBA00023242"/>
    </source>
</evidence>
<dbReference type="InterPro" id="IPR009057">
    <property type="entry name" value="Homeodomain-like_sf"/>
</dbReference>
<name>A0AB37W325_9PLEO</name>
<reference evidence="7" key="2">
    <citation type="journal article" date="2019" name="bioRxiv">
        <title>Genomics, evolutionary history and diagnostics of the Alternaria alternata species group including apple and Asian pear pathotypes.</title>
        <authorList>
            <person name="Armitage A.D."/>
            <person name="Cockerton H.M."/>
            <person name="Sreenivasaprasad S."/>
            <person name="Woodhall J.W."/>
            <person name="Lane C.R."/>
            <person name="Harrison R.J."/>
            <person name="Clarkson J.P."/>
        </authorList>
    </citation>
    <scope>NUCLEOTIDE SEQUENCE</scope>
    <source>
        <strain evidence="7">FERA 1164</strain>
    </source>
</reference>
<gene>
    <name evidence="7" type="ORF">AA0115_g10755</name>
</gene>
<dbReference type="SUPFAM" id="SSF46689">
    <property type="entry name" value="Homeodomain-like"/>
    <property type="match status" value="1"/>
</dbReference>
<dbReference type="Pfam" id="PF03184">
    <property type="entry name" value="DDE_1"/>
    <property type="match status" value="1"/>
</dbReference>